<gene>
    <name evidence="6" type="ORF">BVC80_669g3</name>
</gene>
<dbReference type="PANTHER" id="PTHR35357">
    <property type="entry name" value="OS02G0537100 PROTEIN"/>
    <property type="match status" value="1"/>
</dbReference>
<dbReference type="OrthoDB" id="1872906at2759"/>
<proteinExistence type="inferred from homology"/>
<feature type="domain" description="Pectinesterase inhibitor" evidence="5">
    <location>
        <begin position="28"/>
        <end position="183"/>
    </location>
</feature>
<dbReference type="Gene3D" id="1.20.140.40">
    <property type="entry name" value="Invertase/pectin methylesterase inhibitor family protein"/>
    <property type="match status" value="1"/>
</dbReference>
<name>A0A200QAT1_MACCD</name>
<keyword evidence="2" id="KW-1015">Disulfide bond</keyword>
<accession>A0A200QAT1</accession>
<dbReference type="FunFam" id="1.20.140.40:FF:000002">
    <property type="entry name" value="Putative invertase inhibitor"/>
    <property type="match status" value="1"/>
</dbReference>
<dbReference type="PANTHER" id="PTHR35357:SF8">
    <property type="entry name" value="OS01G0111000 PROTEIN"/>
    <property type="match status" value="1"/>
</dbReference>
<comment type="similarity">
    <text evidence="3">Belongs to the PMEI family.</text>
</comment>
<dbReference type="EMBL" id="MVGT01002458">
    <property type="protein sequence ID" value="OVA07570.1"/>
    <property type="molecule type" value="Genomic_DNA"/>
</dbReference>
<dbReference type="Proteomes" id="UP000195402">
    <property type="component" value="Unassembled WGS sequence"/>
</dbReference>
<keyword evidence="4" id="KW-1133">Transmembrane helix</keyword>
<organism evidence="6 7">
    <name type="scientific">Macleaya cordata</name>
    <name type="common">Five-seeded plume-poppy</name>
    <name type="synonym">Bocconia cordata</name>
    <dbReference type="NCBI Taxonomy" id="56857"/>
    <lineage>
        <taxon>Eukaryota</taxon>
        <taxon>Viridiplantae</taxon>
        <taxon>Streptophyta</taxon>
        <taxon>Embryophyta</taxon>
        <taxon>Tracheophyta</taxon>
        <taxon>Spermatophyta</taxon>
        <taxon>Magnoliopsida</taxon>
        <taxon>Ranunculales</taxon>
        <taxon>Papaveraceae</taxon>
        <taxon>Papaveroideae</taxon>
        <taxon>Macleaya</taxon>
    </lineage>
</organism>
<dbReference type="InterPro" id="IPR035513">
    <property type="entry name" value="Invertase/methylesterase_inhib"/>
</dbReference>
<dbReference type="SMART" id="SM00856">
    <property type="entry name" value="PMEI"/>
    <property type="match status" value="1"/>
</dbReference>
<reference evidence="6 7" key="1">
    <citation type="journal article" date="2017" name="Mol. Plant">
        <title>The Genome of Medicinal Plant Macleaya cordata Provides New Insights into Benzylisoquinoline Alkaloids Metabolism.</title>
        <authorList>
            <person name="Liu X."/>
            <person name="Liu Y."/>
            <person name="Huang P."/>
            <person name="Ma Y."/>
            <person name="Qing Z."/>
            <person name="Tang Q."/>
            <person name="Cao H."/>
            <person name="Cheng P."/>
            <person name="Zheng Y."/>
            <person name="Yuan Z."/>
            <person name="Zhou Y."/>
            <person name="Liu J."/>
            <person name="Tang Z."/>
            <person name="Zhuo Y."/>
            <person name="Zhang Y."/>
            <person name="Yu L."/>
            <person name="Huang J."/>
            <person name="Yang P."/>
            <person name="Peng Q."/>
            <person name="Zhang J."/>
            <person name="Jiang W."/>
            <person name="Zhang Z."/>
            <person name="Lin K."/>
            <person name="Ro D.K."/>
            <person name="Chen X."/>
            <person name="Xiong X."/>
            <person name="Shang Y."/>
            <person name="Huang S."/>
            <person name="Zeng J."/>
        </authorList>
    </citation>
    <scope>NUCLEOTIDE SEQUENCE [LARGE SCALE GENOMIC DNA]</scope>
    <source>
        <strain evidence="7">cv. BLH2017</strain>
        <tissue evidence="6">Root</tissue>
    </source>
</reference>
<evidence type="ECO:0000313" key="6">
    <source>
        <dbReference type="EMBL" id="OVA07570.1"/>
    </source>
</evidence>
<protein>
    <submittedName>
        <fullName evidence="6">Pectinesterase inhibitor domain</fullName>
    </submittedName>
</protein>
<evidence type="ECO:0000313" key="7">
    <source>
        <dbReference type="Proteomes" id="UP000195402"/>
    </source>
</evidence>
<evidence type="ECO:0000259" key="5">
    <source>
        <dbReference type="SMART" id="SM00856"/>
    </source>
</evidence>
<dbReference type="Pfam" id="PF04043">
    <property type="entry name" value="PMEI"/>
    <property type="match status" value="1"/>
</dbReference>
<dbReference type="AlphaFoldDB" id="A0A200QAT1"/>
<evidence type="ECO:0000256" key="3">
    <source>
        <dbReference type="ARBA" id="ARBA00038471"/>
    </source>
</evidence>
<evidence type="ECO:0000256" key="1">
    <source>
        <dbReference type="ARBA" id="ARBA00022729"/>
    </source>
</evidence>
<dbReference type="GO" id="GO:0004857">
    <property type="term" value="F:enzyme inhibitor activity"/>
    <property type="evidence" value="ECO:0007669"/>
    <property type="project" value="InterPro"/>
</dbReference>
<sequence>MKFPASIDTHNDTGHPLKWVSIPPNMDSSVDIINETCRKAANSNPSLIYNFCLTSLRSNPKSQTADLRELGVISMELCLKNATYIKSHIGKLLLLDDGLDPRSAKHEFLRDCFELYKDAIIDLNDAIKAFEAKDYVSTYLKMKAAMDASMNCEDRFQMDGLVFPLAKEDSDDFFKLTANAIDITYLSRSLFDYSLSVSDDDLEFIAIFVVQYLTIFVLFIFFLKVVWLSRKN</sequence>
<dbReference type="InParanoid" id="A0A200QAT1"/>
<dbReference type="InterPro" id="IPR034088">
    <property type="entry name" value="Pla_a_1-like"/>
</dbReference>
<dbReference type="GO" id="GO:0005576">
    <property type="term" value="C:extracellular region"/>
    <property type="evidence" value="ECO:0007669"/>
    <property type="project" value="UniProtKB-ARBA"/>
</dbReference>
<keyword evidence="4" id="KW-0812">Transmembrane</keyword>
<comment type="caution">
    <text evidence="6">The sequence shown here is derived from an EMBL/GenBank/DDBJ whole genome shotgun (WGS) entry which is preliminary data.</text>
</comment>
<keyword evidence="1" id="KW-0732">Signal</keyword>
<dbReference type="InterPro" id="IPR006501">
    <property type="entry name" value="Pectinesterase_inhib_dom"/>
</dbReference>
<keyword evidence="7" id="KW-1185">Reference proteome</keyword>
<dbReference type="NCBIfam" id="TIGR01614">
    <property type="entry name" value="PME_inhib"/>
    <property type="match status" value="1"/>
</dbReference>
<feature type="transmembrane region" description="Helical" evidence="4">
    <location>
        <begin position="204"/>
        <end position="227"/>
    </location>
</feature>
<dbReference type="STRING" id="56857.A0A200QAT1"/>
<dbReference type="CDD" id="cd15795">
    <property type="entry name" value="PMEI-Pla_a_1_like"/>
    <property type="match status" value="1"/>
</dbReference>
<dbReference type="SUPFAM" id="SSF101148">
    <property type="entry name" value="Plant invertase/pectin methylesterase inhibitor"/>
    <property type="match status" value="1"/>
</dbReference>
<evidence type="ECO:0000256" key="2">
    <source>
        <dbReference type="ARBA" id="ARBA00023157"/>
    </source>
</evidence>
<evidence type="ECO:0000256" key="4">
    <source>
        <dbReference type="SAM" id="Phobius"/>
    </source>
</evidence>
<dbReference type="FunCoup" id="A0A200QAT1">
    <property type="interactions" value="270"/>
</dbReference>
<keyword evidence="4" id="KW-0472">Membrane</keyword>